<dbReference type="Proteomes" id="UP000501058">
    <property type="component" value="Chromosome"/>
</dbReference>
<feature type="transmembrane region" description="Helical" evidence="8">
    <location>
        <begin position="78"/>
        <end position="101"/>
    </location>
</feature>
<comment type="subcellular location">
    <subcellularLocation>
        <location evidence="1">Cell membrane</location>
        <topology evidence="1">Multi-pass membrane protein</topology>
    </subcellularLocation>
</comment>
<keyword evidence="6 8" id="KW-0472">Membrane</keyword>
<dbReference type="PANTHER" id="PTHR23513">
    <property type="entry name" value="INTEGRAL MEMBRANE EFFLUX PROTEIN-RELATED"/>
    <property type="match status" value="1"/>
</dbReference>
<evidence type="ECO:0000259" key="9">
    <source>
        <dbReference type="PROSITE" id="PS50850"/>
    </source>
</evidence>
<dbReference type="KEGG" id="prv:G7070_11985"/>
<dbReference type="RefSeq" id="WP_166233932.1">
    <property type="nucleotide sequence ID" value="NZ_CP049865.1"/>
</dbReference>
<dbReference type="AlphaFoldDB" id="A0A6G7Y879"/>
<feature type="region of interest" description="Disordered" evidence="7">
    <location>
        <begin position="119"/>
        <end position="161"/>
    </location>
</feature>
<organism evidence="10 11">
    <name type="scientific">Propioniciclava coleopterorum</name>
    <dbReference type="NCBI Taxonomy" id="2714937"/>
    <lineage>
        <taxon>Bacteria</taxon>
        <taxon>Bacillati</taxon>
        <taxon>Actinomycetota</taxon>
        <taxon>Actinomycetes</taxon>
        <taxon>Propionibacteriales</taxon>
        <taxon>Propionibacteriaceae</taxon>
        <taxon>Propioniciclava</taxon>
    </lineage>
</organism>
<accession>A0A6G7Y879</accession>
<dbReference type="InterPro" id="IPR020846">
    <property type="entry name" value="MFS_dom"/>
</dbReference>
<feature type="transmembrane region" description="Helical" evidence="8">
    <location>
        <begin position="12"/>
        <end position="37"/>
    </location>
</feature>
<dbReference type="Pfam" id="PF05977">
    <property type="entry name" value="MFS_3"/>
    <property type="match status" value="1"/>
</dbReference>
<proteinExistence type="predicted"/>
<reference evidence="10 11" key="1">
    <citation type="submission" date="2020-03" db="EMBL/GenBank/DDBJ databases">
        <title>Propioniciclava sp. nov., isolated from Hydrophilus acuminatus.</title>
        <authorList>
            <person name="Hyun D.-W."/>
            <person name="Bae J.-W."/>
        </authorList>
    </citation>
    <scope>NUCLEOTIDE SEQUENCE [LARGE SCALE GENOMIC DNA]</scope>
    <source>
        <strain evidence="10 11">HDW11</strain>
    </source>
</reference>
<keyword evidence="3" id="KW-1003">Cell membrane</keyword>
<feature type="compositionally biased region" description="Low complexity" evidence="7">
    <location>
        <begin position="120"/>
        <end position="131"/>
    </location>
</feature>
<evidence type="ECO:0000256" key="8">
    <source>
        <dbReference type="SAM" id="Phobius"/>
    </source>
</evidence>
<dbReference type="InterPro" id="IPR036259">
    <property type="entry name" value="MFS_trans_sf"/>
</dbReference>
<dbReference type="GO" id="GO:0022857">
    <property type="term" value="F:transmembrane transporter activity"/>
    <property type="evidence" value="ECO:0007669"/>
    <property type="project" value="InterPro"/>
</dbReference>
<dbReference type="PANTHER" id="PTHR23513:SF11">
    <property type="entry name" value="STAPHYLOFERRIN A TRANSPORTER"/>
    <property type="match status" value="1"/>
</dbReference>
<evidence type="ECO:0000313" key="10">
    <source>
        <dbReference type="EMBL" id="QIK72858.1"/>
    </source>
</evidence>
<evidence type="ECO:0000256" key="5">
    <source>
        <dbReference type="ARBA" id="ARBA00022989"/>
    </source>
</evidence>
<gene>
    <name evidence="10" type="ORF">G7070_11985</name>
</gene>
<keyword evidence="5 8" id="KW-1133">Transmembrane helix</keyword>
<evidence type="ECO:0000313" key="11">
    <source>
        <dbReference type="Proteomes" id="UP000501058"/>
    </source>
</evidence>
<protein>
    <submittedName>
        <fullName evidence="10">MFS transporter</fullName>
    </submittedName>
</protein>
<evidence type="ECO:0000256" key="2">
    <source>
        <dbReference type="ARBA" id="ARBA00022448"/>
    </source>
</evidence>
<feature type="compositionally biased region" description="Low complexity" evidence="7">
    <location>
        <begin position="138"/>
        <end position="161"/>
    </location>
</feature>
<dbReference type="SUPFAM" id="SSF103473">
    <property type="entry name" value="MFS general substrate transporter"/>
    <property type="match status" value="1"/>
</dbReference>
<dbReference type="PROSITE" id="PS50850">
    <property type="entry name" value="MFS"/>
    <property type="match status" value="1"/>
</dbReference>
<keyword evidence="4 8" id="KW-0812">Transmembrane</keyword>
<name>A0A6G7Y879_9ACTN</name>
<keyword evidence="11" id="KW-1185">Reference proteome</keyword>
<evidence type="ECO:0000256" key="6">
    <source>
        <dbReference type="ARBA" id="ARBA00023136"/>
    </source>
</evidence>
<dbReference type="EMBL" id="CP049865">
    <property type="protein sequence ID" value="QIK72858.1"/>
    <property type="molecule type" value="Genomic_DNA"/>
</dbReference>
<sequence>MTQTAMMILSAALAAITFTGIVTVEWVYLIALLFGIVTTLDNPSRQSFVGVIVPPRLLSNAVALNSGNFNLARLTGPALAGLLIAAAGVAWAFVINTLSYLPMIYALATLDSSEFEEAPARGAASGRSGRAWRTWPATRASSSPSCWCSSSARSGSTSRSS</sequence>
<keyword evidence="2" id="KW-0813">Transport</keyword>
<evidence type="ECO:0000256" key="3">
    <source>
        <dbReference type="ARBA" id="ARBA00022475"/>
    </source>
</evidence>
<dbReference type="GO" id="GO:0005886">
    <property type="term" value="C:plasma membrane"/>
    <property type="evidence" value="ECO:0007669"/>
    <property type="project" value="UniProtKB-SubCell"/>
</dbReference>
<evidence type="ECO:0000256" key="7">
    <source>
        <dbReference type="SAM" id="MobiDB-lite"/>
    </source>
</evidence>
<dbReference type="InterPro" id="IPR010290">
    <property type="entry name" value="TM_effector"/>
</dbReference>
<evidence type="ECO:0000256" key="4">
    <source>
        <dbReference type="ARBA" id="ARBA00022692"/>
    </source>
</evidence>
<evidence type="ECO:0000256" key="1">
    <source>
        <dbReference type="ARBA" id="ARBA00004651"/>
    </source>
</evidence>
<feature type="domain" description="Major facilitator superfamily (MFS) profile" evidence="9">
    <location>
        <begin position="1"/>
        <end position="161"/>
    </location>
</feature>
<dbReference type="Gene3D" id="1.20.1250.20">
    <property type="entry name" value="MFS general substrate transporter like domains"/>
    <property type="match status" value="1"/>
</dbReference>